<dbReference type="EMBL" id="DF977474">
    <property type="protein sequence ID" value="GAW26378.1"/>
    <property type="molecule type" value="Genomic_DNA"/>
</dbReference>
<keyword evidence="4" id="KW-1185">Reference proteome</keyword>
<organism evidence="3">
    <name type="scientific">Rosellinia necatrix</name>
    <name type="common">White root-rot fungus</name>
    <dbReference type="NCBI Taxonomy" id="77044"/>
    <lineage>
        <taxon>Eukaryota</taxon>
        <taxon>Fungi</taxon>
        <taxon>Dikarya</taxon>
        <taxon>Ascomycota</taxon>
        <taxon>Pezizomycotina</taxon>
        <taxon>Sordariomycetes</taxon>
        <taxon>Xylariomycetidae</taxon>
        <taxon>Xylariales</taxon>
        <taxon>Xylariaceae</taxon>
        <taxon>Rosellinia</taxon>
    </lineage>
</organism>
<keyword evidence="2" id="KW-1133">Transmembrane helix</keyword>
<gene>
    <name evidence="3" type="ORF">SAMD00023353_2901410</name>
</gene>
<protein>
    <submittedName>
        <fullName evidence="3">Uncharacterized protein</fullName>
    </submittedName>
</protein>
<evidence type="ECO:0000256" key="1">
    <source>
        <dbReference type="SAM" id="MobiDB-lite"/>
    </source>
</evidence>
<evidence type="ECO:0000313" key="4">
    <source>
        <dbReference type="Proteomes" id="UP000054516"/>
    </source>
</evidence>
<sequence>MADTLDCPEGTNSTDCLLRLLLQRIDDRFEEYDWDPITFAFTAPTGLIAALFAAFTIYQTIIAAGRGSRKCNRRAIGKWSRNTTKRWDWHELCQISTARTPILTISEFGLSRRRKGTSDDRHEFREAPSDDPSVASWLRFLYEAGLDYSDLQRMPHKSATADYLPGDLVAAPAYGEIGFLVAASAAAGAYSWELDALSGYPTIISHTSQFEFRQHPALGTVGAFAKYHNNSNVNYTPTFSQAVETVRQSEGHLRVNSFWWQHHYAAPLSDIGLNVREDLSYAFQVFSPCPLHDFFGRCICWKRDMLVECVDKHHLTWLLLSKTPLRPPAIFPSKAIQSKDVFKTLALHSRFWASFMTGRRLPSKTDLSDRPVLIPGYEQWHTQGLPETQQGPELASILNFLNAQTTKEVKGSSGPDLPHLHFGLEQAVFRSPRTVYILGDVFTASVEFMCRPDRFNVWFGALPQLSQSYLRVLILLQIMQLDKWLDNLRGRSLVCRIKSLRMTTLAFLNVKLALCDGSFVPLAGNDVESPFWEQGQQSSCRGDDILAPYFETFRILSQLLNDFKEEIPRHSAANKVTYDSYKDKAEGEMTRAEWQHSAWLKEKLARHTITLSLISGHYPDEDDLYYNFSDIRTILLGLSAILENARGALLSSRGAAGDKQQRKRKRRSFAETSRPFPALDSVTDGSGAEEEARENDRGGREINEETIHDVLIWKYVLLGMLYLTAPDNSDLLSSALWKRVVPII</sequence>
<dbReference type="AlphaFoldDB" id="A0A1S8A8F0"/>
<dbReference type="OrthoDB" id="4115096at2759"/>
<dbReference type="Proteomes" id="UP000054516">
    <property type="component" value="Unassembled WGS sequence"/>
</dbReference>
<name>A0A1S8A8F0_ROSNE</name>
<evidence type="ECO:0000313" key="3">
    <source>
        <dbReference type="EMBL" id="GAW26378.1"/>
    </source>
</evidence>
<evidence type="ECO:0000256" key="2">
    <source>
        <dbReference type="SAM" id="Phobius"/>
    </source>
</evidence>
<reference evidence="3" key="1">
    <citation type="submission" date="2016-03" db="EMBL/GenBank/DDBJ databases">
        <title>Draft genome sequence of Rosellinia necatrix.</title>
        <authorList>
            <person name="Kanematsu S."/>
        </authorList>
    </citation>
    <scope>NUCLEOTIDE SEQUENCE [LARGE SCALE GENOMIC DNA]</scope>
    <source>
        <strain evidence="3">W97</strain>
    </source>
</reference>
<keyword evidence="2" id="KW-0472">Membrane</keyword>
<keyword evidence="2" id="KW-0812">Transmembrane</keyword>
<accession>A0A1S8A8F0</accession>
<feature type="region of interest" description="Disordered" evidence="1">
    <location>
        <begin position="676"/>
        <end position="700"/>
    </location>
</feature>
<proteinExistence type="predicted"/>
<feature type="transmembrane region" description="Helical" evidence="2">
    <location>
        <begin position="37"/>
        <end position="64"/>
    </location>
</feature>
<dbReference type="STRING" id="77044.A0A1S8A8F0"/>